<reference evidence="2" key="1">
    <citation type="journal article" date="2020" name="Stud. Mycol.">
        <title>101 Dothideomycetes genomes: a test case for predicting lifestyles and emergence of pathogens.</title>
        <authorList>
            <person name="Haridas S."/>
            <person name="Albert R."/>
            <person name="Binder M."/>
            <person name="Bloem J."/>
            <person name="Labutti K."/>
            <person name="Salamov A."/>
            <person name="Andreopoulos B."/>
            <person name="Baker S."/>
            <person name="Barry K."/>
            <person name="Bills G."/>
            <person name="Bluhm B."/>
            <person name="Cannon C."/>
            <person name="Castanera R."/>
            <person name="Culley D."/>
            <person name="Daum C."/>
            <person name="Ezra D."/>
            <person name="Gonzalez J."/>
            <person name="Henrissat B."/>
            <person name="Kuo A."/>
            <person name="Liang C."/>
            <person name="Lipzen A."/>
            <person name="Lutzoni F."/>
            <person name="Magnuson J."/>
            <person name="Mondo S."/>
            <person name="Nolan M."/>
            <person name="Ohm R."/>
            <person name="Pangilinan J."/>
            <person name="Park H.-J."/>
            <person name="Ramirez L."/>
            <person name="Alfaro M."/>
            <person name="Sun H."/>
            <person name="Tritt A."/>
            <person name="Yoshinaga Y."/>
            <person name="Zwiers L.-H."/>
            <person name="Turgeon B."/>
            <person name="Goodwin S."/>
            <person name="Spatafora J."/>
            <person name="Crous P."/>
            <person name="Grigoriev I."/>
        </authorList>
    </citation>
    <scope>NUCLEOTIDE SEQUENCE</scope>
    <source>
        <strain evidence="2">ATCC 36951</strain>
    </source>
</reference>
<accession>A0A6A6D010</accession>
<sequence length="402" mass="46410">MDPEMIDGPCLLIVEPDRVGPKTDAGRVLKQMMEGDEDLLEELSLDLEEAQNKTQRWEVPRLVVGRVKDPEHGRPTEDKAMIYLALYFKSSGNSLALVRPGVEKIKKDKKEGWITASRDDEPVTSKDIQRGMYDERLTPAYWFSKEDDGTGTELAAYEDVGIKKEQVLGHYERFLVRLWAFKFQTAKLPPRSKRVHERNDEDESTLSMDSRRKRVKTGQSFGPEQEDDDDDDDEERRAIVEDEIESEGLSREYGWIEDTDWWTAYNSKDIHLTFEHLCNDIICNKIRRGFQAKHQGKGEETPHSGPMPSQHLVRRAWEWTRFESAQTCNVTSCFRQFMQAVANDWDISKANAAYTMPTKPQKPPGVIFPPEKKTMRDGRASNMDKSMARIPLLRLRDPQGKK</sequence>
<dbReference type="AlphaFoldDB" id="A0A6A6D010"/>
<name>A0A6A6D010_ZASCE</name>
<evidence type="ECO:0000313" key="2">
    <source>
        <dbReference type="EMBL" id="KAF2172807.1"/>
    </source>
</evidence>
<feature type="region of interest" description="Disordered" evidence="1">
    <location>
        <begin position="191"/>
        <end position="235"/>
    </location>
</feature>
<dbReference type="EMBL" id="ML993580">
    <property type="protein sequence ID" value="KAF2172807.1"/>
    <property type="molecule type" value="Genomic_DNA"/>
</dbReference>
<feature type="compositionally biased region" description="Basic and acidic residues" evidence="1">
    <location>
        <begin position="370"/>
        <end position="379"/>
    </location>
</feature>
<evidence type="ECO:0000313" key="3">
    <source>
        <dbReference type="Proteomes" id="UP000799537"/>
    </source>
</evidence>
<dbReference type="Proteomes" id="UP000799537">
    <property type="component" value="Unassembled WGS sequence"/>
</dbReference>
<proteinExistence type="predicted"/>
<dbReference type="GeneID" id="54557033"/>
<protein>
    <submittedName>
        <fullName evidence="2">Uncharacterized protein</fullName>
    </submittedName>
</protein>
<feature type="compositionally biased region" description="Acidic residues" evidence="1">
    <location>
        <begin position="224"/>
        <end position="234"/>
    </location>
</feature>
<dbReference type="RefSeq" id="XP_033673696.1">
    <property type="nucleotide sequence ID" value="XM_033803761.1"/>
</dbReference>
<feature type="region of interest" description="Disordered" evidence="1">
    <location>
        <begin position="356"/>
        <end position="402"/>
    </location>
</feature>
<keyword evidence="3" id="KW-1185">Reference proteome</keyword>
<evidence type="ECO:0000256" key="1">
    <source>
        <dbReference type="SAM" id="MobiDB-lite"/>
    </source>
</evidence>
<organism evidence="2 3">
    <name type="scientific">Zasmidium cellare ATCC 36951</name>
    <dbReference type="NCBI Taxonomy" id="1080233"/>
    <lineage>
        <taxon>Eukaryota</taxon>
        <taxon>Fungi</taxon>
        <taxon>Dikarya</taxon>
        <taxon>Ascomycota</taxon>
        <taxon>Pezizomycotina</taxon>
        <taxon>Dothideomycetes</taxon>
        <taxon>Dothideomycetidae</taxon>
        <taxon>Mycosphaerellales</taxon>
        <taxon>Mycosphaerellaceae</taxon>
        <taxon>Zasmidium</taxon>
    </lineage>
</organism>
<gene>
    <name evidence="2" type="ORF">M409DRAFT_16767</name>
</gene>